<sequence>MNLLLGDCPAVLIQLEKGNPLKETALPCGDWSRWPTKRRASTV</sequence>
<proteinExistence type="predicted"/>
<organism evidence="1">
    <name type="scientific">Arundo donax</name>
    <name type="common">Giant reed</name>
    <name type="synonym">Donax arundinaceus</name>
    <dbReference type="NCBI Taxonomy" id="35708"/>
    <lineage>
        <taxon>Eukaryota</taxon>
        <taxon>Viridiplantae</taxon>
        <taxon>Streptophyta</taxon>
        <taxon>Embryophyta</taxon>
        <taxon>Tracheophyta</taxon>
        <taxon>Spermatophyta</taxon>
        <taxon>Magnoliopsida</taxon>
        <taxon>Liliopsida</taxon>
        <taxon>Poales</taxon>
        <taxon>Poaceae</taxon>
        <taxon>PACMAD clade</taxon>
        <taxon>Arundinoideae</taxon>
        <taxon>Arundineae</taxon>
        <taxon>Arundo</taxon>
    </lineage>
</organism>
<reference evidence="1" key="2">
    <citation type="journal article" date="2015" name="Data Brief">
        <title>Shoot transcriptome of the giant reed, Arundo donax.</title>
        <authorList>
            <person name="Barrero R.A."/>
            <person name="Guerrero F.D."/>
            <person name="Moolhuijzen P."/>
            <person name="Goolsby J.A."/>
            <person name="Tidwell J."/>
            <person name="Bellgard S.E."/>
            <person name="Bellgard M.I."/>
        </authorList>
    </citation>
    <scope>NUCLEOTIDE SEQUENCE</scope>
    <source>
        <tissue evidence="1">Shoot tissue taken approximately 20 cm above the soil surface</tissue>
    </source>
</reference>
<accession>A0A0A9E3G4</accession>
<dbReference type="EMBL" id="GBRH01203324">
    <property type="protein sequence ID" value="JAD94571.1"/>
    <property type="molecule type" value="Transcribed_RNA"/>
</dbReference>
<protein>
    <submittedName>
        <fullName evidence="1">Uncharacterized protein</fullName>
    </submittedName>
</protein>
<name>A0A0A9E3G4_ARUDO</name>
<reference evidence="1" key="1">
    <citation type="submission" date="2014-09" db="EMBL/GenBank/DDBJ databases">
        <authorList>
            <person name="Magalhaes I.L.F."/>
            <person name="Oliveira U."/>
            <person name="Santos F.R."/>
            <person name="Vidigal T.H.D.A."/>
            <person name="Brescovit A.D."/>
            <person name="Santos A.J."/>
        </authorList>
    </citation>
    <scope>NUCLEOTIDE SEQUENCE</scope>
    <source>
        <tissue evidence="1">Shoot tissue taken approximately 20 cm above the soil surface</tissue>
    </source>
</reference>
<evidence type="ECO:0000313" key="1">
    <source>
        <dbReference type="EMBL" id="JAD94571.1"/>
    </source>
</evidence>
<dbReference type="AlphaFoldDB" id="A0A0A9E3G4"/>